<reference evidence="8 9" key="1">
    <citation type="submission" date="2019-09" db="EMBL/GenBank/DDBJ databases">
        <title>Mumia zhuanghuii sp. nov. isolated from the intestinal contents of plateau pika (Ochotona curzoniae) in the Qinghai-Tibet plateau of China.</title>
        <authorList>
            <person name="Tian Z."/>
        </authorList>
    </citation>
    <scope>NUCLEOTIDE SEQUENCE [LARGE SCALE GENOMIC DNA]</scope>
    <source>
        <strain evidence="9">350</strain>
    </source>
</reference>
<keyword evidence="3 6" id="KW-0812">Transmembrane</keyword>
<evidence type="ECO:0000313" key="8">
    <source>
        <dbReference type="EMBL" id="KAA1424734.1"/>
    </source>
</evidence>
<feature type="transmembrane region" description="Helical" evidence="6">
    <location>
        <begin position="423"/>
        <end position="445"/>
    </location>
</feature>
<evidence type="ECO:0000259" key="7">
    <source>
        <dbReference type="Pfam" id="PF02687"/>
    </source>
</evidence>
<dbReference type="EMBL" id="VDFQ02000001">
    <property type="protein sequence ID" value="KAA1424734.1"/>
    <property type="molecule type" value="Genomic_DNA"/>
</dbReference>
<feature type="transmembrane region" description="Helical" evidence="6">
    <location>
        <begin position="337"/>
        <end position="359"/>
    </location>
</feature>
<comment type="subcellular location">
    <subcellularLocation>
        <location evidence="1">Cell membrane</location>
        <topology evidence="1">Multi-pass membrane protein</topology>
    </subcellularLocation>
</comment>
<gene>
    <name evidence="8" type="ORF">FE697_002105</name>
</gene>
<keyword evidence="4 6" id="KW-1133">Transmembrane helix</keyword>
<evidence type="ECO:0000256" key="1">
    <source>
        <dbReference type="ARBA" id="ARBA00004651"/>
    </source>
</evidence>
<feature type="domain" description="ABC3 transporter permease C-terminal" evidence="7">
    <location>
        <begin position="102"/>
        <end position="197"/>
    </location>
</feature>
<organism evidence="8 9">
    <name type="scientific">Mumia zhuanghuii</name>
    <dbReference type="NCBI Taxonomy" id="2585211"/>
    <lineage>
        <taxon>Bacteria</taxon>
        <taxon>Bacillati</taxon>
        <taxon>Actinomycetota</taxon>
        <taxon>Actinomycetes</taxon>
        <taxon>Propionibacteriales</taxon>
        <taxon>Nocardioidaceae</taxon>
        <taxon>Mumia</taxon>
    </lineage>
</organism>
<feature type="transmembrane region" description="Helical" evidence="6">
    <location>
        <begin position="77"/>
        <end position="101"/>
    </location>
</feature>
<evidence type="ECO:0000256" key="3">
    <source>
        <dbReference type="ARBA" id="ARBA00022692"/>
    </source>
</evidence>
<evidence type="ECO:0000256" key="2">
    <source>
        <dbReference type="ARBA" id="ARBA00022475"/>
    </source>
</evidence>
<feature type="transmembrane region" description="Helical" evidence="6">
    <location>
        <begin position="122"/>
        <end position="147"/>
    </location>
</feature>
<feature type="transmembrane region" description="Helical" evidence="6">
    <location>
        <begin position="294"/>
        <end position="317"/>
    </location>
</feature>
<dbReference type="Pfam" id="PF02687">
    <property type="entry name" value="FtsX"/>
    <property type="match status" value="1"/>
</dbReference>
<comment type="caution">
    <text evidence="8">The sequence shown here is derived from an EMBL/GenBank/DDBJ whole genome shotgun (WGS) entry which is preliminary data.</text>
</comment>
<feature type="transmembrane region" description="Helical" evidence="6">
    <location>
        <begin position="389"/>
        <end position="411"/>
    </location>
</feature>
<evidence type="ECO:0000256" key="5">
    <source>
        <dbReference type="ARBA" id="ARBA00023136"/>
    </source>
</evidence>
<evidence type="ECO:0000256" key="4">
    <source>
        <dbReference type="ARBA" id="ARBA00022989"/>
    </source>
</evidence>
<dbReference type="OrthoDB" id="4871813at2"/>
<feature type="transmembrane region" description="Helical" evidence="6">
    <location>
        <begin position="167"/>
        <end position="193"/>
    </location>
</feature>
<dbReference type="Proteomes" id="UP000307768">
    <property type="component" value="Unassembled WGS sequence"/>
</dbReference>
<dbReference type="GO" id="GO:0005886">
    <property type="term" value="C:plasma membrane"/>
    <property type="evidence" value="ECO:0007669"/>
    <property type="project" value="UniProtKB-SubCell"/>
</dbReference>
<feature type="transmembrane region" description="Helical" evidence="6">
    <location>
        <begin position="240"/>
        <end position="267"/>
    </location>
</feature>
<sequence length="451" mass="45973">MRATVALWSMLRTRSSRSRDPQRLTELLAVIAFATTTAVLLIVIGGFQAFWDRAGGADGIRAGLETAETPYDVQYPFLAGIAVLLILVPLGTLGAAAARMAAARRDARLAALRLCGATRSQVAGLTVMDAVAQAAVGALAGTIGYALLVPVVAQVRFQGRTFALSELVVGVPVVLGSLVAVVLIAVLSAFASLRRVAITPLGVANRVTPPAMRAVRLLSTVAAAAALIVGPQLAGGSAGLALGVLVALLLITFATMNVVGPFVLWVVGRITAAVARSVPTLLAGRRIADAPKSAWRSVGGVALATFIAGLTATFSLLDPAGGVRPDEAAFIADLKTGGFLTLAIAGLLAAVSTGVMQAGRVIEQREEHRALVLAGTDRRTLDRARMRETVVPLTASVGVATVTVLMVMVPVVGLQPVSDPGVVVQYLLCVAAASGLVLAGAAAAGRVARVG</sequence>
<protein>
    <submittedName>
        <fullName evidence="8">FtsX-like permease family protein</fullName>
    </submittedName>
</protein>
<keyword evidence="5 6" id="KW-0472">Membrane</keyword>
<evidence type="ECO:0000256" key="6">
    <source>
        <dbReference type="SAM" id="Phobius"/>
    </source>
</evidence>
<proteinExistence type="predicted"/>
<dbReference type="InterPro" id="IPR003838">
    <property type="entry name" value="ABC3_permease_C"/>
</dbReference>
<accession>A0A5Q6S2Y5</accession>
<dbReference type="RefSeq" id="WP_149767808.1">
    <property type="nucleotide sequence ID" value="NZ_VDFQ02000001.1"/>
</dbReference>
<evidence type="ECO:0000313" key="9">
    <source>
        <dbReference type="Proteomes" id="UP000307768"/>
    </source>
</evidence>
<dbReference type="AlphaFoldDB" id="A0A5Q6S2Y5"/>
<feature type="transmembrane region" description="Helical" evidence="6">
    <location>
        <begin position="27"/>
        <end position="51"/>
    </location>
</feature>
<name>A0A5Q6S2Y5_9ACTN</name>
<feature type="transmembrane region" description="Helical" evidence="6">
    <location>
        <begin position="214"/>
        <end position="234"/>
    </location>
</feature>
<keyword evidence="2" id="KW-1003">Cell membrane</keyword>